<evidence type="ECO:0000313" key="2">
    <source>
        <dbReference type="Proteomes" id="UP000317171"/>
    </source>
</evidence>
<accession>A0A517RFC0</accession>
<protein>
    <submittedName>
        <fullName evidence="1">Uncharacterized protein</fullName>
    </submittedName>
</protein>
<organism evidence="1 2">
    <name type="scientific">Gimesia alba</name>
    <dbReference type="NCBI Taxonomy" id="2527973"/>
    <lineage>
        <taxon>Bacteria</taxon>
        <taxon>Pseudomonadati</taxon>
        <taxon>Planctomycetota</taxon>
        <taxon>Planctomycetia</taxon>
        <taxon>Planctomycetales</taxon>
        <taxon>Planctomycetaceae</taxon>
        <taxon>Gimesia</taxon>
    </lineage>
</organism>
<proteinExistence type="predicted"/>
<dbReference type="AlphaFoldDB" id="A0A517RFC0"/>
<keyword evidence="2" id="KW-1185">Reference proteome</keyword>
<dbReference type="RefSeq" id="WP_145215940.1">
    <property type="nucleotide sequence ID" value="NZ_CP036269.1"/>
</dbReference>
<evidence type="ECO:0000313" key="1">
    <source>
        <dbReference type="EMBL" id="QDT42535.1"/>
    </source>
</evidence>
<dbReference type="Proteomes" id="UP000317171">
    <property type="component" value="Chromosome"/>
</dbReference>
<gene>
    <name evidence="1" type="ORF">Pan241w_26200</name>
</gene>
<dbReference type="EMBL" id="CP036269">
    <property type="protein sequence ID" value="QDT42535.1"/>
    <property type="molecule type" value="Genomic_DNA"/>
</dbReference>
<dbReference type="KEGG" id="gaz:Pan241w_26200"/>
<reference evidence="1 2" key="1">
    <citation type="submission" date="2019-02" db="EMBL/GenBank/DDBJ databases">
        <title>Deep-cultivation of Planctomycetes and their phenomic and genomic characterization uncovers novel biology.</title>
        <authorList>
            <person name="Wiegand S."/>
            <person name="Jogler M."/>
            <person name="Boedeker C."/>
            <person name="Pinto D."/>
            <person name="Vollmers J."/>
            <person name="Rivas-Marin E."/>
            <person name="Kohn T."/>
            <person name="Peeters S.H."/>
            <person name="Heuer A."/>
            <person name="Rast P."/>
            <person name="Oberbeckmann S."/>
            <person name="Bunk B."/>
            <person name="Jeske O."/>
            <person name="Meyerdierks A."/>
            <person name="Storesund J.E."/>
            <person name="Kallscheuer N."/>
            <person name="Luecker S."/>
            <person name="Lage O.M."/>
            <person name="Pohl T."/>
            <person name="Merkel B.J."/>
            <person name="Hornburger P."/>
            <person name="Mueller R.-W."/>
            <person name="Bruemmer F."/>
            <person name="Labrenz M."/>
            <person name="Spormann A.M."/>
            <person name="Op den Camp H."/>
            <person name="Overmann J."/>
            <person name="Amann R."/>
            <person name="Jetten M.S.M."/>
            <person name="Mascher T."/>
            <person name="Medema M.H."/>
            <person name="Devos D.P."/>
            <person name="Kaster A.-K."/>
            <person name="Ovreas L."/>
            <person name="Rohde M."/>
            <person name="Galperin M.Y."/>
            <person name="Jogler C."/>
        </authorList>
    </citation>
    <scope>NUCLEOTIDE SEQUENCE [LARGE SCALE GENOMIC DNA]</scope>
    <source>
        <strain evidence="1 2">Pan241w</strain>
    </source>
</reference>
<name>A0A517RFC0_9PLAN</name>
<sequence>MTEDSEELRHKFSIELRNRIAELHKRLTEEEQISQSKTIESKDLKRELATVCLQVINQAEKEGIPIKATACLLGGFPFYQYGDSLDHVFRLLHEIDMQDEFFSEVRERSLLEKAKENFVRYIDSTV</sequence>
<dbReference type="OrthoDB" id="9782387at2"/>